<keyword evidence="3" id="KW-1185">Reference proteome</keyword>
<sequence>MTALFETFTPPGEMERPEAERRSYEIKPLAKMDFMRFMASGKKEGDAAIELELNTVPKGLTGWSNINDAEGNPVPFQAEREHIFDAIPVVHLRLIFQRIITISVLADDQQKN</sequence>
<dbReference type="EMBL" id="JBHRTD010000001">
    <property type="protein sequence ID" value="MFC3136632.1"/>
    <property type="molecule type" value="Genomic_DNA"/>
</dbReference>
<organism evidence="2 3">
    <name type="scientific">Shewanella submarina</name>
    <dbReference type="NCBI Taxonomy" id="2016376"/>
    <lineage>
        <taxon>Bacteria</taxon>
        <taxon>Pseudomonadati</taxon>
        <taxon>Pseudomonadota</taxon>
        <taxon>Gammaproteobacteria</taxon>
        <taxon>Alteromonadales</taxon>
        <taxon>Shewanellaceae</taxon>
        <taxon>Shewanella</taxon>
    </lineage>
</organism>
<gene>
    <name evidence="2" type="ORF">ACFOE0_00305</name>
</gene>
<reference evidence="3" key="1">
    <citation type="journal article" date="2019" name="Int. J. Syst. Evol. Microbiol.">
        <title>The Global Catalogue of Microorganisms (GCM) 10K type strain sequencing project: providing services to taxonomists for standard genome sequencing and annotation.</title>
        <authorList>
            <consortium name="The Broad Institute Genomics Platform"/>
            <consortium name="The Broad Institute Genome Sequencing Center for Infectious Disease"/>
            <person name="Wu L."/>
            <person name="Ma J."/>
        </authorList>
    </citation>
    <scope>NUCLEOTIDE SEQUENCE [LARGE SCALE GENOMIC DNA]</scope>
    <source>
        <strain evidence="3">KCTC 52277</strain>
    </source>
</reference>
<proteinExistence type="predicted"/>
<protein>
    <submittedName>
        <fullName evidence="2">Uncharacterized protein</fullName>
    </submittedName>
</protein>
<feature type="region of interest" description="Disordered" evidence="1">
    <location>
        <begin position="1"/>
        <end position="21"/>
    </location>
</feature>
<comment type="caution">
    <text evidence="2">The sequence shown here is derived from an EMBL/GenBank/DDBJ whole genome shotgun (WGS) entry which is preliminary data.</text>
</comment>
<evidence type="ECO:0000313" key="3">
    <source>
        <dbReference type="Proteomes" id="UP001595621"/>
    </source>
</evidence>
<evidence type="ECO:0000256" key="1">
    <source>
        <dbReference type="SAM" id="MobiDB-lite"/>
    </source>
</evidence>
<name>A0ABV7GCA1_9GAMM</name>
<dbReference type="Proteomes" id="UP001595621">
    <property type="component" value="Unassembled WGS sequence"/>
</dbReference>
<accession>A0ABV7GCA1</accession>
<dbReference type="RefSeq" id="WP_248936435.1">
    <property type="nucleotide sequence ID" value="NZ_JAKILF010000005.1"/>
</dbReference>
<evidence type="ECO:0000313" key="2">
    <source>
        <dbReference type="EMBL" id="MFC3136632.1"/>
    </source>
</evidence>